<gene>
    <name evidence="1" type="ORF">JR316_0009277</name>
</gene>
<evidence type="ECO:0000313" key="1">
    <source>
        <dbReference type="EMBL" id="KAH9478815.1"/>
    </source>
</evidence>
<comment type="caution">
    <text evidence="1">The sequence shown here is derived from an EMBL/GenBank/DDBJ whole genome shotgun (WGS) entry which is preliminary data.</text>
</comment>
<sequence>MLFATIALQCAPQTYQMTLLTITAFQRHFLEAITCYDFLTKFKDMKINVLVEPEVDASIMGCITASVDIAIEMYYSSMPVWLVQRPEEISMKTTIIGTLGFSPIPGIILQHMAGANPVFSGDASAVHNCACQALKIGNICLGHSSFMAHPGEFANPSGSYYTPLYSQPLGPTSNTPASNDCPLISATPVTSTTSVQ</sequence>
<evidence type="ECO:0000313" key="2">
    <source>
        <dbReference type="Proteomes" id="UP000664032"/>
    </source>
</evidence>
<organism evidence="1 2">
    <name type="scientific">Psilocybe cubensis</name>
    <name type="common">Psychedelic mushroom</name>
    <name type="synonym">Stropharia cubensis</name>
    <dbReference type="NCBI Taxonomy" id="181762"/>
    <lineage>
        <taxon>Eukaryota</taxon>
        <taxon>Fungi</taxon>
        <taxon>Dikarya</taxon>
        <taxon>Basidiomycota</taxon>
        <taxon>Agaricomycotina</taxon>
        <taxon>Agaricomycetes</taxon>
        <taxon>Agaricomycetidae</taxon>
        <taxon>Agaricales</taxon>
        <taxon>Agaricineae</taxon>
        <taxon>Strophariaceae</taxon>
        <taxon>Psilocybe</taxon>
    </lineage>
</organism>
<keyword evidence="2" id="KW-1185">Reference proteome</keyword>
<proteinExistence type="predicted"/>
<accession>A0ACB8GTL5</accession>
<dbReference type="EMBL" id="JAFIQS020000008">
    <property type="protein sequence ID" value="KAH9478815.1"/>
    <property type="molecule type" value="Genomic_DNA"/>
</dbReference>
<protein>
    <submittedName>
        <fullName evidence="1">Uncharacterized protein</fullName>
    </submittedName>
</protein>
<reference evidence="1" key="1">
    <citation type="submission" date="2021-10" db="EMBL/GenBank/DDBJ databases">
        <title>Psilocybe cubensis genome.</title>
        <authorList>
            <person name="Mckernan K.J."/>
            <person name="Crawford S."/>
            <person name="Trippe A."/>
            <person name="Kane L.T."/>
            <person name="Mclaughlin S."/>
        </authorList>
    </citation>
    <scope>NUCLEOTIDE SEQUENCE</scope>
    <source>
        <strain evidence="1">MGC-MH-2018</strain>
    </source>
</reference>
<dbReference type="Proteomes" id="UP000664032">
    <property type="component" value="Unassembled WGS sequence"/>
</dbReference>
<name>A0ACB8GTL5_PSICU</name>